<evidence type="ECO:0000313" key="9">
    <source>
        <dbReference type="Proteomes" id="UP001327560"/>
    </source>
</evidence>
<dbReference type="InterPro" id="IPR029058">
    <property type="entry name" value="AB_hydrolase_fold"/>
</dbReference>
<dbReference type="PANTHER" id="PTHR12265">
    <property type="entry name" value="TRANSMEMBRANE PROTEIN 53"/>
    <property type="match status" value="1"/>
</dbReference>
<proteinExistence type="inferred from homology"/>
<comment type="similarity">
    <text evidence="1">Belongs to the TMEM53 family.</text>
</comment>
<dbReference type="Pfam" id="PF05705">
    <property type="entry name" value="DUF829"/>
    <property type="match status" value="1"/>
</dbReference>
<dbReference type="Gene3D" id="3.40.50.1820">
    <property type="entry name" value="alpha/beta hydrolase"/>
    <property type="match status" value="1"/>
</dbReference>
<evidence type="ECO:0000256" key="6">
    <source>
        <dbReference type="ARBA" id="ARBA00034303"/>
    </source>
</evidence>
<dbReference type="SUPFAM" id="SSF53474">
    <property type="entry name" value="alpha/beta-Hydrolases"/>
    <property type="match status" value="1"/>
</dbReference>
<protein>
    <recommendedName>
        <fullName evidence="10">Transmembrane protein 53</fullName>
    </recommendedName>
</protein>
<dbReference type="Proteomes" id="UP001327560">
    <property type="component" value="Chromosome 8"/>
</dbReference>
<dbReference type="InterPro" id="IPR008547">
    <property type="entry name" value="DUF829_TMEM53"/>
</dbReference>
<evidence type="ECO:0000256" key="3">
    <source>
        <dbReference type="ARBA" id="ARBA00022989"/>
    </source>
</evidence>
<evidence type="ECO:0000256" key="7">
    <source>
        <dbReference type="SAM" id="SignalP"/>
    </source>
</evidence>
<dbReference type="GO" id="GO:0005640">
    <property type="term" value="C:nuclear outer membrane"/>
    <property type="evidence" value="ECO:0007669"/>
    <property type="project" value="UniProtKB-SubCell"/>
</dbReference>
<organism evidence="8 9">
    <name type="scientific">Canna indica</name>
    <name type="common">Indian-shot</name>
    <dbReference type="NCBI Taxonomy" id="4628"/>
    <lineage>
        <taxon>Eukaryota</taxon>
        <taxon>Viridiplantae</taxon>
        <taxon>Streptophyta</taxon>
        <taxon>Embryophyta</taxon>
        <taxon>Tracheophyta</taxon>
        <taxon>Spermatophyta</taxon>
        <taxon>Magnoliopsida</taxon>
        <taxon>Liliopsida</taxon>
        <taxon>Zingiberales</taxon>
        <taxon>Cannaceae</taxon>
        <taxon>Canna</taxon>
    </lineage>
</organism>
<reference evidence="8 9" key="1">
    <citation type="submission" date="2023-10" db="EMBL/GenBank/DDBJ databases">
        <title>Chromosome-scale genome assembly provides insights into flower coloration mechanisms of Canna indica.</title>
        <authorList>
            <person name="Li C."/>
        </authorList>
    </citation>
    <scope>NUCLEOTIDE SEQUENCE [LARGE SCALE GENOMIC DNA]</scope>
    <source>
        <tissue evidence="8">Flower</tissue>
    </source>
</reference>
<evidence type="ECO:0000256" key="4">
    <source>
        <dbReference type="ARBA" id="ARBA00023136"/>
    </source>
</evidence>
<keyword evidence="2" id="KW-0812">Transmembrane</keyword>
<evidence type="ECO:0000313" key="8">
    <source>
        <dbReference type="EMBL" id="WOL18213.1"/>
    </source>
</evidence>
<evidence type="ECO:0008006" key="10">
    <source>
        <dbReference type="Google" id="ProtNLM"/>
    </source>
</evidence>
<gene>
    <name evidence="8" type="ORF">Cni_G27006</name>
</gene>
<comment type="subcellular location">
    <subcellularLocation>
        <location evidence="6">Nucleus outer membrane</location>
        <topology evidence="6">Single-pass membrane protein</topology>
    </subcellularLocation>
</comment>
<dbReference type="PANTHER" id="PTHR12265:SF30">
    <property type="entry name" value="TRANSMEMBRANE PROTEIN 53"/>
    <property type="match status" value="1"/>
</dbReference>
<keyword evidence="7" id="KW-0732">Signal</keyword>
<evidence type="ECO:0000256" key="5">
    <source>
        <dbReference type="ARBA" id="ARBA00023242"/>
    </source>
</evidence>
<keyword evidence="3" id="KW-1133">Transmembrane helix</keyword>
<keyword evidence="5" id="KW-0539">Nucleus</keyword>
<evidence type="ECO:0000256" key="1">
    <source>
        <dbReference type="ARBA" id="ARBA00007387"/>
    </source>
</evidence>
<sequence>MASFYGILHRPLSAAAVVAVATVSSALPECVSSHPTPSESDAKPPIVSEQHLELALHKFSISNIAGLSFLSSDTRPSNHVPHSVFNKASFPTVSPAIVLTPYHYAKLADTQKNVELPPTILASKSDVLYRWHLPDPKAYGVMGNSSCSKARSKTVVILLGWLGAKQKHLKKYADWYTSRGFNVVTFTLPMSDIVNYKAGGKVEQDVELLAEHLVDWVSEENDKSLVFHTFSNTGWLMYGGLLEQFQKKDPSVFGTIKGCIVDSAPVASPDPQVWASGFSAAFLRKHSVATKGTTTPNVSSRDAITSGYSSFEPKPTFTETALLAVLEKLFKVVLYLPPINRRLSDVLDLLTTKQPKCPQLYIYSSADRVIPARFVESFVERQRRAGHEVRSCDFLSSPHVDHFRSHPGLYSSQLANFLDDCVLTCCKDSA</sequence>
<feature type="chain" id="PRO_5043026381" description="Transmembrane protein 53" evidence="7">
    <location>
        <begin position="34"/>
        <end position="430"/>
    </location>
</feature>
<accession>A0AAQ3KZY6</accession>
<evidence type="ECO:0000256" key="2">
    <source>
        <dbReference type="ARBA" id="ARBA00022692"/>
    </source>
</evidence>
<dbReference type="EMBL" id="CP136897">
    <property type="protein sequence ID" value="WOL18213.1"/>
    <property type="molecule type" value="Genomic_DNA"/>
</dbReference>
<keyword evidence="4" id="KW-0472">Membrane</keyword>
<name>A0AAQ3KZY6_9LILI</name>
<dbReference type="AlphaFoldDB" id="A0AAQ3KZY6"/>
<feature type="signal peptide" evidence="7">
    <location>
        <begin position="1"/>
        <end position="33"/>
    </location>
</feature>
<keyword evidence="9" id="KW-1185">Reference proteome</keyword>